<comment type="caution">
    <text evidence="3">The sequence shown here is derived from an EMBL/GenBank/DDBJ whole genome shotgun (WGS) entry which is preliminary data.</text>
</comment>
<dbReference type="Gene3D" id="3.20.20.70">
    <property type="entry name" value="Aldolase class I"/>
    <property type="match status" value="1"/>
</dbReference>
<dbReference type="OrthoDB" id="7292394at2"/>
<dbReference type="Proteomes" id="UP000247772">
    <property type="component" value="Unassembled WGS sequence"/>
</dbReference>
<dbReference type="Pfam" id="PF03537">
    <property type="entry name" value="Glyco_hydro_114"/>
    <property type="match status" value="1"/>
</dbReference>
<reference evidence="3 4" key="1">
    <citation type="submission" date="2018-06" db="EMBL/GenBank/DDBJ databases">
        <title>Genomic Encyclopedia of Type Strains, Phase IV (KMG-V): Genome sequencing to study the core and pangenomes of soil and plant-associated prokaryotes.</title>
        <authorList>
            <person name="Whitman W."/>
        </authorList>
    </citation>
    <scope>NUCLEOTIDE SEQUENCE [LARGE SCALE GENOMIC DNA]</scope>
    <source>
        <strain evidence="3 4">SRCL-318</strain>
    </source>
</reference>
<dbReference type="EMBL" id="QJSQ01000026">
    <property type="protein sequence ID" value="PYE17199.1"/>
    <property type="molecule type" value="Genomic_DNA"/>
</dbReference>
<feature type="signal peptide" evidence="1">
    <location>
        <begin position="1"/>
        <end position="49"/>
    </location>
</feature>
<feature type="chain" id="PRO_5015929035" evidence="1">
    <location>
        <begin position="50"/>
        <end position="322"/>
    </location>
</feature>
<dbReference type="InterPro" id="IPR013785">
    <property type="entry name" value="Aldolase_TIM"/>
</dbReference>
<organism evidence="3 4">
    <name type="scientific">Paraburkholderia silvatlantica</name>
    <dbReference type="NCBI Taxonomy" id="321895"/>
    <lineage>
        <taxon>Bacteria</taxon>
        <taxon>Pseudomonadati</taxon>
        <taxon>Pseudomonadota</taxon>
        <taxon>Betaproteobacteria</taxon>
        <taxon>Burkholderiales</taxon>
        <taxon>Burkholderiaceae</taxon>
        <taxon>Paraburkholderia</taxon>
    </lineage>
</organism>
<protein>
    <submittedName>
        <fullName evidence="3">Uncharacterized protein (TIGR01370 family)</fullName>
    </submittedName>
</protein>
<keyword evidence="1" id="KW-0732">Signal</keyword>
<name>A0A2V4TUR6_9BURK</name>
<dbReference type="InterPro" id="IPR017853">
    <property type="entry name" value="GH"/>
</dbReference>
<dbReference type="SUPFAM" id="SSF51445">
    <property type="entry name" value="(Trans)glycosidases"/>
    <property type="match status" value="1"/>
</dbReference>
<feature type="domain" description="Glycoside-hydrolase family GH114 TIM-barrel" evidence="2">
    <location>
        <begin position="69"/>
        <end position="300"/>
    </location>
</feature>
<sequence length="322" mass="35154">MRTFSGRGSASVQPPASIALARSAISRSARLIFATLCALCAVPAARADAAPTGTAAPNLRVAFYYGTTPPTAQLANYDIAVIEPDSGFQPREHALPCTQWFAYASVGEITPERTYFAQLPRDWLMGRNANWASRVVDQNRPGWPAFFVRHVIDPLWARGYRGFFLDTLDSYQLVTTTNAERERQREGIVRVIRAIKTSHPAAKLILNRGFELLPQIHGDVSAVAFESLYGGWDQANARYVAVPEADRNWLLAMANNVKAQYGLPVISIDYCATADTECARKTAASITAHGIVPFVTDGSLQRLPDTAAVPREGSACPSVLRD</sequence>
<dbReference type="InterPro" id="IPR004352">
    <property type="entry name" value="GH114_TIM-barrel"/>
</dbReference>
<dbReference type="RefSeq" id="WP_110856789.1">
    <property type="nucleotide sequence ID" value="NZ_QJSQ01000026.1"/>
</dbReference>
<evidence type="ECO:0000313" key="3">
    <source>
        <dbReference type="EMBL" id="PYE17199.1"/>
    </source>
</evidence>
<evidence type="ECO:0000313" key="4">
    <source>
        <dbReference type="Proteomes" id="UP000247772"/>
    </source>
</evidence>
<proteinExistence type="predicted"/>
<accession>A0A2V4TUR6</accession>
<evidence type="ECO:0000256" key="1">
    <source>
        <dbReference type="SAM" id="SignalP"/>
    </source>
</evidence>
<evidence type="ECO:0000259" key="2">
    <source>
        <dbReference type="Pfam" id="PF03537"/>
    </source>
</evidence>
<dbReference type="PANTHER" id="PTHR35882:SF2">
    <property type="entry name" value="PELA"/>
    <property type="match status" value="1"/>
</dbReference>
<gene>
    <name evidence="3" type="ORF">C7410_1268</name>
</gene>
<dbReference type="PANTHER" id="PTHR35882">
    <property type="entry name" value="PELA"/>
    <property type="match status" value="1"/>
</dbReference>
<dbReference type="AlphaFoldDB" id="A0A2V4TUR6"/>